<evidence type="ECO:0000313" key="3">
    <source>
        <dbReference type="Proteomes" id="UP001605036"/>
    </source>
</evidence>
<gene>
    <name evidence="2" type="ORF">R1flu_000661</name>
</gene>
<feature type="compositionally biased region" description="Basic and acidic residues" evidence="1">
    <location>
        <begin position="56"/>
        <end position="65"/>
    </location>
</feature>
<accession>A0ABD1Y132</accession>
<proteinExistence type="predicted"/>
<reference evidence="2 3" key="1">
    <citation type="submission" date="2024-09" db="EMBL/GenBank/DDBJ databases">
        <title>Chromosome-scale assembly of Riccia fluitans.</title>
        <authorList>
            <person name="Paukszto L."/>
            <person name="Sawicki J."/>
            <person name="Karawczyk K."/>
            <person name="Piernik-Szablinska J."/>
            <person name="Szczecinska M."/>
            <person name="Mazdziarz M."/>
        </authorList>
    </citation>
    <scope>NUCLEOTIDE SEQUENCE [LARGE SCALE GENOMIC DNA]</scope>
    <source>
        <strain evidence="2">Rf_01</strain>
        <tissue evidence="2">Aerial parts of the thallus</tissue>
    </source>
</reference>
<evidence type="ECO:0000313" key="2">
    <source>
        <dbReference type="EMBL" id="KAL2620456.1"/>
    </source>
</evidence>
<sequence length="145" mass="16466">MLHGIQGKLRFGQLLLKSSKIPIRAPQRLRLGLHKVDGGFLPGAWHGPHSHKHRAEARPESRITSSVEHDELHDLVLSEFSRTGVSGSSIDIDPEFELEGHAEYRFQEHPSAALCSQTYQGYMYEIEVSDKQERREEDGPRRISS</sequence>
<name>A0ABD1Y132_9MARC</name>
<evidence type="ECO:0000256" key="1">
    <source>
        <dbReference type="SAM" id="MobiDB-lite"/>
    </source>
</evidence>
<protein>
    <submittedName>
        <fullName evidence="2">Uncharacterized protein</fullName>
    </submittedName>
</protein>
<organism evidence="2 3">
    <name type="scientific">Riccia fluitans</name>
    <dbReference type="NCBI Taxonomy" id="41844"/>
    <lineage>
        <taxon>Eukaryota</taxon>
        <taxon>Viridiplantae</taxon>
        <taxon>Streptophyta</taxon>
        <taxon>Embryophyta</taxon>
        <taxon>Marchantiophyta</taxon>
        <taxon>Marchantiopsida</taxon>
        <taxon>Marchantiidae</taxon>
        <taxon>Marchantiales</taxon>
        <taxon>Ricciaceae</taxon>
        <taxon>Riccia</taxon>
    </lineage>
</organism>
<dbReference type="Proteomes" id="UP001605036">
    <property type="component" value="Unassembled WGS sequence"/>
</dbReference>
<dbReference type="AlphaFoldDB" id="A0ABD1Y132"/>
<comment type="caution">
    <text evidence="2">The sequence shown here is derived from an EMBL/GenBank/DDBJ whole genome shotgun (WGS) entry which is preliminary data.</text>
</comment>
<dbReference type="EMBL" id="JBHFFA010000006">
    <property type="protein sequence ID" value="KAL2620456.1"/>
    <property type="molecule type" value="Genomic_DNA"/>
</dbReference>
<keyword evidence="3" id="KW-1185">Reference proteome</keyword>
<feature type="region of interest" description="Disordered" evidence="1">
    <location>
        <begin position="45"/>
        <end position="65"/>
    </location>
</feature>